<evidence type="ECO:0000313" key="2">
    <source>
        <dbReference type="EMBL" id="KYK59338.1"/>
    </source>
</evidence>
<keyword evidence="1" id="KW-0472">Membrane</keyword>
<proteinExistence type="predicted"/>
<dbReference type="PANTHER" id="PTHR33604">
    <property type="entry name" value="OSJNBA0004B13.7 PROTEIN"/>
    <property type="match status" value="1"/>
</dbReference>
<dbReference type="EMBL" id="LAYC01000001">
    <property type="protein sequence ID" value="KYK59338.1"/>
    <property type="molecule type" value="Genomic_DNA"/>
</dbReference>
<name>A0A151GQJ6_DRECN</name>
<dbReference type="GeneID" id="63713111"/>
<reference evidence="2 3" key="1">
    <citation type="journal article" date="2016" name="Sci. Rep.">
        <title>Insights into Adaptations to a Near-Obligate Nematode Endoparasitic Lifestyle from the Finished Genome of Drechmeria coniospora.</title>
        <authorList>
            <person name="Zhang L."/>
            <person name="Zhou Z."/>
            <person name="Guo Q."/>
            <person name="Fokkens L."/>
            <person name="Miskei M."/>
            <person name="Pocsi I."/>
            <person name="Zhang W."/>
            <person name="Chen M."/>
            <person name="Wang L."/>
            <person name="Sun Y."/>
            <person name="Donzelli B.G."/>
            <person name="Gibson D.M."/>
            <person name="Nelson D.R."/>
            <person name="Luo J.G."/>
            <person name="Rep M."/>
            <person name="Liu H."/>
            <person name="Yang S."/>
            <person name="Wang J."/>
            <person name="Krasnoff S.B."/>
            <person name="Xu Y."/>
            <person name="Molnar I."/>
            <person name="Lin M."/>
        </authorList>
    </citation>
    <scope>NUCLEOTIDE SEQUENCE [LARGE SCALE GENOMIC DNA]</scope>
    <source>
        <strain evidence="2 3">ARSEF 6962</strain>
    </source>
</reference>
<sequence length="820" mass="90707">MRLLRKYSTPYSVQLPPKPYPSSSLGPRAAHLLLAQQPSSSATSVTLRPAGTPSLSPRLPPELVHFRTVLASILLPHSLRQQPRRAIPASRLPQDESRNVTTTCLADAALLSPISLLLSPPPPLPFSSPLPLPTSSPPRQGAICPMPPWLTRKFWPRADEEMAKKDDDLRVTRFSKRPPTSASWKAARMPRRRWVVRLVALALIVAFAIYLLGSALRFGISSLTFLLHGRNSLGDPFQELLVSNVHPETTEPDAAGKRGNYNGPPTFPELATSLQSLSTSFERFNGKGDVLFIAASLSSAATLLPVACLMALEDQSNVHFAFMGRTSIPVKELLKINGIDDTCPIKMHDARPDHADSSSDARMSNAATRALHHIHRYTQPAAILVDSTAAEYAYFLQAARFHVRSMSTTLIELPERPGKRLSWITKLDASALAAWNKVHFDILIHAPATGTGNLRRLLRSISYADLGGHEVPHITLELPSAVEAPLESFLATYQWPPVAPGSKPARQMITLRRRIPQQRLTPEQSSVRFLESFWPLDPAHTHVLVLSPHTEITPQFFHYVKFALLSRRHSKNAIKQGYVNKMMGLSLSVPSTLLDGVERFTPPKPTWKDQKEAEETAFLWQAPISDAVVFMGEAWIELHGYISQVIDRQSSSSPLPAMLAKKEVGVKYPAWMEYALQLSRIRGYVTLYPSKKTAVALVGVHTDLPDIPEEHLGKAAAKRKGAKGLTDEASDMYFDAESPVDMLETLPKKDEQQVVMNLPVLSWDGSQKSMDVLGVDASQYAEEFRREVGHCSGKESQGSSVKTADKKLARDLFCDFQGKT</sequence>
<dbReference type="RefSeq" id="XP_040658690.1">
    <property type="nucleotide sequence ID" value="XM_040797807.1"/>
</dbReference>
<dbReference type="STRING" id="98403.A0A151GQJ6"/>
<dbReference type="Proteomes" id="UP000076580">
    <property type="component" value="Chromosome 01"/>
</dbReference>
<accession>A0A151GQJ6</accession>
<organism evidence="2 3">
    <name type="scientific">Drechmeria coniospora</name>
    <name type="common">Nematophagous fungus</name>
    <name type="synonym">Meria coniospora</name>
    <dbReference type="NCBI Taxonomy" id="98403"/>
    <lineage>
        <taxon>Eukaryota</taxon>
        <taxon>Fungi</taxon>
        <taxon>Dikarya</taxon>
        <taxon>Ascomycota</taxon>
        <taxon>Pezizomycotina</taxon>
        <taxon>Sordariomycetes</taxon>
        <taxon>Hypocreomycetidae</taxon>
        <taxon>Hypocreales</taxon>
        <taxon>Ophiocordycipitaceae</taxon>
        <taxon>Drechmeria</taxon>
    </lineage>
</organism>
<dbReference type="AlphaFoldDB" id="A0A151GQJ6"/>
<dbReference type="InParanoid" id="A0A151GQJ6"/>
<protein>
    <recommendedName>
        <fullName evidence="4">Glycosyltransferase 2</fullName>
    </recommendedName>
</protein>
<keyword evidence="1" id="KW-1133">Transmembrane helix</keyword>
<dbReference type="PANTHER" id="PTHR33604:SF3">
    <property type="entry name" value="OSJNBA0004B13.7 PROTEIN"/>
    <property type="match status" value="1"/>
</dbReference>
<evidence type="ECO:0000313" key="3">
    <source>
        <dbReference type="Proteomes" id="UP000076580"/>
    </source>
</evidence>
<keyword evidence="1" id="KW-0812">Transmembrane</keyword>
<feature type="transmembrane region" description="Helical" evidence="1">
    <location>
        <begin position="194"/>
        <end position="213"/>
    </location>
</feature>
<evidence type="ECO:0008006" key="4">
    <source>
        <dbReference type="Google" id="ProtNLM"/>
    </source>
</evidence>
<comment type="caution">
    <text evidence="2">The sequence shown here is derived from an EMBL/GenBank/DDBJ whole genome shotgun (WGS) entry which is preliminary data.</text>
</comment>
<keyword evidence="3" id="KW-1185">Reference proteome</keyword>
<gene>
    <name evidence="2" type="ORF">DCS_00468</name>
</gene>
<evidence type="ECO:0000256" key="1">
    <source>
        <dbReference type="SAM" id="Phobius"/>
    </source>
</evidence>